<name>A0A0F9HCI0_9ZZZZ</name>
<accession>A0A0F9HCI0</accession>
<proteinExistence type="predicted"/>
<comment type="caution">
    <text evidence="1">The sequence shown here is derived from an EMBL/GenBank/DDBJ whole genome shotgun (WGS) entry which is preliminary data.</text>
</comment>
<dbReference type="EMBL" id="LAZR01023186">
    <property type="protein sequence ID" value="KKL79395.1"/>
    <property type="molecule type" value="Genomic_DNA"/>
</dbReference>
<sequence>MNIQVEHVCLSVGARNKDAAAKLITALEASATIGRADQDPDDLELIEVEVENVKSVREAVDVLVGVASTAGFRPTEFFLV</sequence>
<reference evidence="1" key="1">
    <citation type="journal article" date="2015" name="Nature">
        <title>Complex archaea that bridge the gap between prokaryotes and eukaryotes.</title>
        <authorList>
            <person name="Spang A."/>
            <person name="Saw J.H."/>
            <person name="Jorgensen S.L."/>
            <person name="Zaremba-Niedzwiedzka K."/>
            <person name="Martijn J."/>
            <person name="Lind A.E."/>
            <person name="van Eijk R."/>
            <person name="Schleper C."/>
            <person name="Guy L."/>
            <person name="Ettema T.J."/>
        </authorList>
    </citation>
    <scope>NUCLEOTIDE SEQUENCE</scope>
</reference>
<dbReference type="AlphaFoldDB" id="A0A0F9HCI0"/>
<evidence type="ECO:0000313" key="1">
    <source>
        <dbReference type="EMBL" id="KKL79395.1"/>
    </source>
</evidence>
<protein>
    <submittedName>
        <fullName evidence="1">Uncharacterized protein</fullName>
    </submittedName>
</protein>
<organism evidence="1">
    <name type="scientific">marine sediment metagenome</name>
    <dbReference type="NCBI Taxonomy" id="412755"/>
    <lineage>
        <taxon>unclassified sequences</taxon>
        <taxon>metagenomes</taxon>
        <taxon>ecological metagenomes</taxon>
    </lineage>
</organism>
<gene>
    <name evidence="1" type="ORF">LCGC14_2015290</name>
</gene>